<dbReference type="AlphaFoldDB" id="A0A3M4MBD3"/>
<evidence type="ECO:0000256" key="2">
    <source>
        <dbReference type="SAM" id="SignalP"/>
    </source>
</evidence>
<dbReference type="EMBL" id="RBRE01000004">
    <property type="protein sequence ID" value="RMQ50849.1"/>
    <property type="molecule type" value="Genomic_DNA"/>
</dbReference>
<dbReference type="Proteomes" id="UP000277236">
    <property type="component" value="Unassembled WGS sequence"/>
</dbReference>
<accession>A0A3M4MBD3</accession>
<proteinExistence type="predicted"/>
<feature type="compositionally biased region" description="Polar residues" evidence="1">
    <location>
        <begin position="66"/>
        <end position="92"/>
    </location>
</feature>
<gene>
    <name evidence="3" type="ORF">ALQ04_01825</name>
</gene>
<name>A0A3M4MBD3_PSECI</name>
<protein>
    <recommendedName>
        <fullName evidence="5">Lipoprotein</fullName>
    </recommendedName>
</protein>
<organism evidence="3 4">
    <name type="scientific">Pseudomonas cichorii</name>
    <dbReference type="NCBI Taxonomy" id="36746"/>
    <lineage>
        <taxon>Bacteria</taxon>
        <taxon>Pseudomonadati</taxon>
        <taxon>Pseudomonadota</taxon>
        <taxon>Gammaproteobacteria</taxon>
        <taxon>Pseudomonadales</taxon>
        <taxon>Pseudomonadaceae</taxon>
        <taxon>Pseudomonas</taxon>
    </lineage>
</organism>
<feature type="signal peptide" evidence="2">
    <location>
        <begin position="1"/>
        <end position="24"/>
    </location>
</feature>
<sequence>MIGNRMAALSIATLMACTSMGAWAGSTGPTHPQGHEPANPAMQMKKDQEKNTDGSSPETRGRVPDPSTTNGMGSGPTMPQGSNNGDNDSTTPNDEKPSGH</sequence>
<evidence type="ECO:0000256" key="1">
    <source>
        <dbReference type="SAM" id="MobiDB-lite"/>
    </source>
</evidence>
<evidence type="ECO:0000313" key="4">
    <source>
        <dbReference type="Proteomes" id="UP000277236"/>
    </source>
</evidence>
<feature type="region of interest" description="Disordered" evidence="1">
    <location>
        <begin position="21"/>
        <end position="100"/>
    </location>
</feature>
<keyword evidence="2" id="KW-0732">Signal</keyword>
<reference evidence="3 4" key="1">
    <citation type="submission" date="2018-08" db="EMBL/GenBank/DDBJ databases">
        <title>Recombination of ecologically and evolutionarily significant loci maintains genetic cohesion in the Pseudomonas syringae species complex.</title>
        <authorList>
            <person name="Dillon M."/>
            <person name="Thakur S."/>
            <person name="Almeida R.N.D."/>
            <person name="Weir B.S."/>
            <person name="Guttman D.S."/>
        </authorList>
    </citation>
    <scope>NUCLEOTIDE SEQUENCE [LARGE SCALE GENOMIC DNA]</scope>
    <source>
        <strain evidence="3 4">ICMP 3353</strain>
    </source>
</reference>
<dbReference type="OrthoDB" id="7024765at2"/>
<evidence type="ECO:0008006" key="5">
    <source>
        <dbReference type="Google" id="ProtNLM"/>
    </source>
</evidence>
<feature type="chain" id="PRO_5017921088" description="Lipoprotein" evidence="2">
    <location>
        <begin position="25"/>
        <end position="100"/>
    </location>
</feature>
<evidence type="ECO:0000313" key="3">
    <source>
        <dbReference type="EMBL" id="RMQ50849.1"/>
    </source>
</evidence>
<comment type="caution">
    <text evidence="3">The sequence shown here is derived from an EMBL/GenBank/DDBJ whole genome shotgun (WGS) entry which is preliminary data.</text>
</comment>
<dbReference type="RefSeq" id="WP_147466544.1">
    <property type="nucleotide sequence ID" value="NZ_RBRE01000004.1"/>
</dbReference>
<dbReference type="PROSITE" id="PS51257">
    <property type="entry name" value="PROKAR_LIPOPROTEIN"/>
    <property type="match status" value="1"/>
</dbReference>